<evidence type="ECO:0000313" key="2">
    <source>
        <dbReference type="Proteomes" id="UP000004994"/>
    </source>
</evidence>
<dbReference type="PaxDb" id="4081-Solyc08g079210.1.1"/>
<dbReference type="Gramene" id="Solyc08g079210.1.1">
    <property type="protein sequence ID" value="Solyc08g079210.1.1.1"/>
    <property type="gene ID" value="Solyc08g079210.1"/>
</dbReference>
<evidence type="ECO:0000313" key="1">
    <source>
        <dbReference type="EnsemblPlants" id="Solyc08g079210.1.1.1"/>
    </source>
</evidence>
<reference evidence="1" key="2">
    <citation type="submission" date="2019-01" db="UniProtKB">
        <authorList>
            <consortium name="EnsemblPlants"/>
        </authorList>
    </citation>
    <scope>IDENTIFICATION</scope>
    <source>
        <strain evidence="1">cv. Heinz 1706</strain>
    </source>
</reference>
<keyword evidence="2" id="KW-1185">Reference proteome</keyword>
<sequence>MKKPSKLFPKAHARKLSKNSPFPVLSPSLALPFVPRLPHASFSSLTRPKPFFSFFFFASTQSQKEQTSFPANANNPTFFSLPPLFCLNETRRQRPIPCQAGLRNVVVVLSNTPVPWKFD</sequence>
<dbReference type="AlphaFoldDB" id="K4CNT0"/>
<dbReference type="Proteomes" id="UP000004994">
    <property type="component" value="Chromosome 2"/>
</dbReference>
<dbReference type="EnsemblPlants" id="Solyc08g079210.1.1">
    <property type="protein sequence ID" value="Solyc08g079210.1.1.1"/>
    <property type="gene ID" value="Solyc08g079210.1"/>
</dbReference>
<name>K4CNT0_SOLLC</name>
<organism evidence="1">
    <name type="scientific">Solanum lycopersicum</name>
    <name type="common">Tomato</name>
    <name type="synonym">Lycopersicon esculentum</name>
    <dbReference type="NCBI Taxonomy" id="4081"/>
    <lineage>
        <taxon>Eukaryota</taxon>
        <taxon>Viridiplantae</taxon>
        <taxon>Streptophyta</taxon>
        <taxon>Embryophyta</taxon>
        <taxon>Tracheophyta</taxon>
        <taxon>Spermatophyta</taxon>
        <taxon>Magnoliopsida</taxon>
        <taxon>eudicotyledons</taxon>
        <taxon>Gunneridae</taxon>
        <taxon>Pentapetalae</taxon>
        <taxon>asterids</taxon>
        <taxon>lamiids</taxon>
        <taxon>Solanales</taxon>
        <taxon>Solanaceae</taxon>
        <taxon>Solanoideae</taxon>
        <taxon>Solaneae</taxon>
        <taxon>Solanum</taxon>
        <taxon>Solanum subgen. Lycopersicon</taxon>
    </lineage>
</organism>
<dbReference type="InParanoid" id="K4CNT0"/>
<protein>
    <submittedName>
        <fullName evidence="1">Uncharacterized protein</fullName>
    </submittedName>
</protein>
<reference evidence="1" key="1">
    <citation type="journal article" date="2012" name="Nature">
        <title>The tomato genome sequence provides insights into fleshy fruit evolution.</title>
        <authorList>
            <consortium name="Tomato Genome Consortium"/>
        </authorList>
    </citation>
    <scope>NUCLEOTIDE SEQUENCE [LARGE SCALE GENOMIC DNA]</scope>
    <source>
        <strain evidence="1">cv. Heinz 1706</strain>
    </source>
</reference>
<accession>K4CNT0</accession>
<proteinExistence type="predicted"/>
<dbReference type="HOGENOM" id="CLU_2268526_0_0_1"/>